<dbReference type="SUPFAM" id="SSF54427">
    <property type="entry name" value="NTF2-like"/>
    <property type="match status" value="1"/>
</dbReference>
<dbReference type="InterPro" id="IPR027843">
    <property type="entry name" value="DUF4440"/>
</dbReference>
<dbReference type="Pfam" id="PF14534">
    <property type="entry name" value="DUF4440"/>
    <property type="match status" value="1"/>
</dbReference>
<dbReference type="InterPro" id="IPR032710">
    <property type="entry name" value="NTF2-like_dom_sf"/>
</dbReference>
<evidence type="ECO:0000313" key="2">
    <source>
        <dbReference type="EMBL" id="SHL34193.1"/>
    </source>
</evidence>
<gene>
    <name evidence="2" type="ORF">SAMN05443637_1257</name>
</gene>
<protein>
    <recommendedName>
        <fullName evidence="1">DUF4440 domain-containing protein</fullName>
    </recommendedName>
</protein>
<dbReference type="Proteomes" id="UP000184363">
    <property type="component" value="Unassembled WGS sequence"/>
</dbReference>
<dbReference type="AlphaFoldDB" id="A0A1M6ZV43"/>
<keyword evidence="3" id="KW-1185">Reference proteome</keyword>
<organism evidence="2 3">
    <name type="scientific">Pseudonocardia thermophila</name>
    <dbReference type="NCBI Taxonomy" id="1848"/>
    <lineage>
        <taxon>Bacteria</taxon>
        <taxon>Bacillati</taxon>
        <taxon>Actinomycetota</taxon>
        <taxon>Actinomycetes</taxon>
        <taxon>Pseudonocardiales</taxon>
        <taxon>Pseudonocardiaceae</taxon>
        <taxon>Pseudonocardia</taxon>
    </lineage>
</organism>
<proteinExistence type="predicted"/>
<dbReference type="EMBL" id="FRAP01000025">
    <property type="protein sequence ID" value="SHL34193.1"/>
    <property type="molecule type" value="Genomic_DNA"/>
</dbReference>
<sequence>MPDAHGEPAEFVLVEELPADGVLSNPMPAVRQIPLPIALALEPGSTGRVSAMEIPHVEDLADHTADEAAIRAIIADTEQAFNTGDAELFVEHMAANASGVGVTGVELAGRAATLEASRVAFAGPLKGQRARYEVAGITFVRPDVALARKHAWAVDEAGELVDVGHAMTALYVLTKEQGRWWVVARQNTLVG</sequence>
<feature type="domain" description="DUF4440" evidence="1">
    <location>
        <begin position="70"/>
        <end position="182"/>
    </location>
</feature>
<dbReference type="STRING" id="1848.SAMN05443637_1257"/>
<dbReference type="Gene3D" id="3.10.450.50">
    <property type="match status" value="1"/>
</dbReference>
<reference evidence="2 3" key="1">
    <citation type="submission" date="2016-11" db="EMBL/GenBank/DDBJ databases">
        <authorList>
            <person name="Jaros S."/>
            <person name="Januszkiewicz K."/>
            <person name="Wedrychowicz H."/>
        </authorList>
    </citation>
    <scope>NUCLEOTIDE SEQUENCE [LARGE SCALE GENOMIC DNA]</scope>
    <source>
        <strain evidence="2 3">DSM 43832</strain>
    </source>
</reference>
<dbReference type="RefSeq" id="WP_234997590.1">
    <property type="nucleotide sequence ID" value="NZ_CALGVN010000020.1"/>
</dbReference>
<dbReference type="InterPro" id="IPR011944">
    <property type="entry name" value="Steroid_delta5-4_isomerase"/>
</dbReference>
<accession>A0A1M6ZV43</accession>
<dbReference type="NCBIfam" id="TIGR02246">
    <property type="entry name" value="SgcJ/EcaC family oxidoreductase"/>
    <property type="match status" value="1"/>
</dbReference>
<evidence type="ECO:0000259" key="1">
    <source>
        <dbReference type="Pfam" id="PF14534"/>
    </source>
</evidence>
<evidence type="ECO:0000313" key="3">
    <source>
        <dbReference type="Proteomes" id="UP000184363"/>
    </source>
</evidence>
<name>A0A1M6ZV43_PSETH</name>